<evidence type="ECO:0000313" key="4">
    <source>
        <dbReference type="Proteomes" id="UP001341840"/>
    </source>
</evidence>
<sequence>MTAAYVCSLFIYLFILIRDAFSVKQLPDSNIQPFEFGNGNKIDEAPIPQENNINQENVKQNPKAQPNSNYLGKQKASSKLPNSVRKNSTSASTASVRISNPSSSGVIKSAHANVFQTPARFNGNKRRRPRSLLNSPVDVINGNHIATTMPTESEPTPTPTPVLPVEVGVENGIQCTANQPAEPDPLATTALHVEVLPNNQ</sequence>
<name>A0ABU6RCB4_9FABA</name>
<reference evidence="3 4" key="1">
    <citation type="journal article" date="2023" name="Plants (Basel)">
        <title>Bridging the Gap: Combining Genomics and Transcriptomics Approaches to Understand Stylosanthes scabra, an Orphan Legume from the Brazilian Caatinga.</title>
        <authorList>
            <person name="Ferreira-Neto J.R.C."/>
            <person name="da Silva M.D."/>
            <person name="Binneck E."/>
            <person name="de Melo N.F."/>
            <person name="da Silva R.H."/>
            <person name="de Melo A.L.T.M."/>
            <person name="Pandolfi V."/>
            <person name="Bustamante F.O."/>
            <person name="Brasileiro-Vidal A.C."/>
            <person name="Benko-Iseppon A.M."/>
        </authorList>
    </citation>
    <scope>NUCLEOTIDE SEQUENCE [LARGE SCALE GENOMIC DNA]</scope>
    <source>
        <tissue evidence="3">Leaves</tissue>
    </source>
</reference>
<proteinExistence type="predicted"/>
<feature type="signal peptide" evidence="2">
    <location>
        <begin position="1"/>
        <end position="22"/>
    </location>
</feature>
<feature type="region of interest" description="Disordered" evidence="1">
    <location>
        <begin position="59"/>
        <end position="104"/>
    </location>
</feature>
<dbReference type="EMBL" id="JASCZI010030350">
    <property type="protein sequence ID" value="MED6121663.1"/>
    <property type="molecule type" value="Genomic_DNA"/>
</dbReference>
<organism evidence="3 4">
    <name type="scientific">Stylosanthes scabra</name>
    <dbReference type="NCBI Taxonomy" id="79078"/>
    <lineage>
        <taxon>Eukaryota</taxon>
        <taxon>Viridiplantae</taxon>
        <taxon>Streptophyta</taxon>
        <taxon>Embryophyta</taxon>
        <taxon>Tracheophyta</taxon>
        <taxon>Spermatophyta</taxon>
        <taxon>Magnoliopsida</taxon>
        <taxon>eudicotyledons</taxon>
        <taxon>Gunneridae</taxon>
        <taxon>Pentapetalae</taxon>
        <taxon>rosids</taxon>
        <taxon>fabids</taxon>
        <taxon>Fabales</taxon>
        <taxon>Fabaceae</taxon>
        <taxon>Papilionoideae</taxon>
        <taxon>50 kb inversion clade</taxon>
        <taxon>dalbergioids sensu lato</taxon>
        <taxon>Dalbergieae</taxon>
        <taxon>Pterocarpus clade</taxon>
        <taxon>Stylosanthes</taxon>
    </lineage>
</organism>
<protein>
    <submittedName>
        <fullName evidence="3">Uncharacterized protein</fullName>
    </submittedName>
</protein>
<dbReference type="Proteomes" id="UP001341840">
    <property type="component" value="Unassembled WGS sequence"/>
</dbReference>
<gene>
    <name evidence="3" type="ORF">PIB30_032320</name>
</gene>
<accession>A0ABU6RCB4</accession>
<feature type="chain" id="PRO_5047534897" evidence="2">
    <location>
        <begin position="23"/>
        <end position="200"/>
    </location>
</feature>
<comment type="caution">
    <text evidence="3">The sequence shown here is derived from an EMBL/GenBank/DDBJ whole genome shotgun (WGS) entry which is preliminary data.</text>
</comment>
<evidence type="ECO:0000256" key="1">
    <source>
        <dbReference type="SAM" id="MobiDB-lite"/>
    </source>
</evidence>
<evidence type="ECO:0000313" key="3">
    <source>
        <dbReference type="EMBL" id="MED6121663.1"/>
    </source>
</evidence>
<keyword evidence="4" id="KW-1185">Reference proteome</keyword>
<evidence type="ECO:0000256" key="2">
    <source>
        <dbReference type="SAM" id="SignalP"/>
    </source>
</evidence>
<keyword evidence="2" id="KW-0732">Signal</keyword>